<reference evidence="9 10" key="2">
    <citation type="submission" date="2019-05" db="EMBL/GenBank/DDBJ databases">
        <authorList>
            <person name="Suflita J.M."/>
            <person name="Marks C.R."/>
        </authorList>
    </citation>
    <scope>NUCLEOTIDE SEQUENCE [LARGE SCALE GENOMIC DNA]</scope>
    <source>
        <strain evidence="9 10">ALDC</strain>
    </source>
</reference>
<dbReference type="EMBL" id="CP040098">
    <property type="protein sequence ID" value="QCQ22994.1"/>
    <property type="molecule type" value="Genomic_DNA"/>
</dbReference>
<dbReference type="InterPro" id="IPR014729">
    <property type="entry name" value="Rossmann-like_a/b/a_fold"/>
</dbReference>
<evidence type="ECO:0000259" key="8">
    <source>
        <dbReference type="Pfam" id="PF01467"/>
    </source>
</evidence>
<dbReference type="InterPro" id="IPR004821">
    <property type="entry name" value="Cyt_trans-like"/>
</dbReference>
<dbReference type="GO" id="GO:0005975">
    <property type="term" value="P:carbohydrate metabolic process"/>
    <property type="evidence" value="ECO:0007669"/>
    <property type="project" value="InterPro"/>
</dbReference>
<dbReference type="Proteomes" id="UP000298602">
    <property type="component" value="Chromosome"/>
</dbReference>
<dbReference type="InterPro" id="IPR050385">
    <property type="entry name" value="Archaeal_FAD_synthase"/>
</dbReference>
<keyword evidence="6" id="KW-0119">Carbohydrate metabolism</keyword>
<dbReference type="Gene3D" id="3.40.50.620">
    <property type="entry name" value="HUPs"/>
    <property type="match status" value="1"/>
</dbReference>
<evidence type="ECO:0000256" key="5">
    <source>
        <dbReference type="ARBA" id="ARBA00022840"/>
    </source>
</evidence>
<dbReference type="NCBIfam" id="TIGR00125">
    <property type="entry name" value="cyt_tran_rel"/>
    <property type="match status" value="1"/>
</dbReference>
<feature type="domain" description="Cytidyltransferase-like" evidence="8">
    <location>
        <begin position="29"/>
        <end position="123"/>
    </location>
</feature>
<accession>A0A4P8L553</accession>
<dbReference type="PANTHER" id="PTHR43793">
    <property type="entry name" value="FAD SYNTHASE"/>
    <property type="match status" value="1"/>
</dbReference>
<keyword evidence="3 9" id="KW-0548">Nucleotidyltransferase</keyword>
<evidence type="ECO:0000256" key="3">
    <source>
        <dbReference type="ARBA" id="ARBA00022695"/>
    </source>
</evidence>
<dbReference type="Pfam" id="PF01467">
    <property type="entry name" value="CTP_transf_like"/>
    <property type="match status" value="1"/>
</dbReference>
<dbReference type="GO" id="GO:0005524">
    <property type="term" value="F:ATP binding"/>
    <property type="evidence" value="ECO:0007669"/>
    <property type="project" value="UniProtKB-KW"/>
</dbReference>
<dbReference type="InterPro" id="IPR011914">
    <property type="entry name" value="RfaE_dom_II"/>
</dbReference>
<evidence type="ECO:0000256" key="6">
    <source>
        <dbReference type="ARBA" id="ARBA00023277"/>
    </source>
</evidence>
<dbReference type="PANTHER" id="PTHR43793:SF2">
    <property type="entry name" value="BIFUNCTIONAL PROTEIN HLDE"/>
    <property type="match status" value="1"/>
</dbReference>
<keyword evidence="2 9" id="KW-0808">Transferase</keyword>
<evidence type="ECO:0000256" key="2">
    <source>
        <dbReference type="ARBA" id="ARBA00022679"/>
    </source>
</evidence>
<keyword evidence="10" id="KW-1185">Reference proteome</keyword>
<dbReference type="NCBIfam" id="TIGR02199">
    <property type="entry name" value="rfaE_dom_II"/>
    <property type="match status" value="1"/>
</dbReference>
<evidence type="ECO:0000256" key="7">
    <source>
        <dbReference type="ARBA" id="ARBA00047428"/>
    </source>
</evidence>
<keyword evidence="5" id="KW-0067">ATP-binding</keyword>
<sequence length="174" mass="18832">MKAREKVKTLDELRPALAEARRKGRRVVFTNGCFDLLHTGHLRYLEAAGALGDVLVVGVNSDRSVRHIKGPRRPVVGESDRSELVAGLHCVDYVVLFDTPDPLPLIQAISPDVLVKGADWAMEDIVGGDWVRARGGRVERVPLVAGMSTTRLIQSVLEAYGASPEPCGPRASGD</sequence>
<gene>
    <name evidence="9" type="primary">rfaE2</name>
    <name evidence="9" type="ORF">FDQ92_12930</name>
</gene>
<comment type="catalytic activity">
    <reaction evidence="7">
        <text>D-glycero-beta-D-manno-heptose 1-phosphate + ATP + H(+) = ADP-D-glycero-beta-D-manno-heptose + diphosphate</text>
        <dbReference type="Rhea" id="RHEA:27465"/>
        <dbReference type="ChEBI" id="CHEBI:15378"/>
        <dbReference type="ChEBI" id="CHEBI:30616"/>
        <dbReference type="ChEBI" id="CHEBI:33019"/>
        <dbReference type="ChEBI" id="CHEBI:59967"/>
        <dbReference type="ChEBI" id="CHEBI:61593"/>
        <dbReference type="EC" id="2.7.7.70"/>
    </reaction>
</comment>
<keyword evidence="4" id="KW-0547">Nucleotide-binding</keyword>
<dbReference type="OrthoDB" id="9795543at2"/>
<dbReference type="KEGG" id="dax:FDQ92_12930"/>
<dbReference type="GO" id="GO:0016779">
    <property type="term" value="F:nucleotidyltransferase activity"/>
    <property type="evidence" value="ECO:0007669"/>
    <property type="project" value="UniProtKB-KW"/>
</dbReference>
<proteinExistence type="predicted"/>
<name>A0A4P8L553_9BACT</name>
<dbReference type="EC" id="2.7.7.70" evidence="1"/>
<reference evidence="9 10" key="1">
    <citation type="submission" date="2019-05" db="EMBL/GenBank/DDBJ databases">
        <title>The Complete Genome Sequence of the n-alkane-degrading Desulfoglaeba alkanexedens ALDC reveals multiple alkylsuccinate synthase gene clusters.</title>
        <authorList>
            <person name="Callaghan A.V."/>
            <person name="Davidova I.A."/>
            <person name="Duncan K.E."/>
            <person name="Morris B."/>
            <person name="McInerney M.J."/>
        </authorList>
    </citation>
    <scope>NUCLEOTIDE SEQUENCE [LARGE SCALE GENOMIC DNA]</scope>
    <source>
        <strain evidence="9 10">ALDC</strain>
    </source>
</reference>
<protein>
    <recommendedName>
        <fullName evidence="1">D-glycero-beta-D-manno-heptose 1-phosphate adenylyltransferase</fullName>
        <ecNumber evidence="1">2.7.7.70</ecNumber>
    </recommendedName>
</protein>
<evidence type="ECO:0000256" key="1">
    <source>
        <dbReference type="ARBA" id="ARBA00012519"/>
    </source>
</evidence>
<dbReference type="AlphaFoldDB" id="A0A4P8L553"/>
<evidence type="ECO:0000313" key="9">
    <source>
        <dbReference type="EMBL" id="QCQ22994.1"/>
    </source>
</evidence>
<dbReference type="GO" id="GO:0016773">
    <property type="term" value="F:phosphotransferase activity, alcohol group as acceptor"/>
    <property type="evidence" value="ECO:0007669"/>
    <property type="project" value="InterPro"/>
</dbReference>
<dbReference type="RefSeq" id="WP_137425277.1">
    <property type="nucleotide sequence ID" value="NZ_CP040098.1"/>
</dbReference>
<evidence type="ECO:0000313" key="10">
    <source>
        <dbReference type="Proteomes" id="UP000298602"/>
    </source>
</evidence>
<evidence type="ECO:0000256" key="4">
    <source>
        <dbReference type="ARBA" id="ARBA00022741"/>
    </source>
</evidence>
<dbReference type="SUPFAM" id="SSF52374">
    <property type="entry name" value="Nucleotidylyl transferase"/>
    <property type="match status" value="1"/>
</dbReference>
<organism evidence="9 10">
    <name type="scientific">Desulfoglaeba alkanexedens ALDC</name>
    <dbReference type="NCBI Taxonomy" id="980445"/>
    <lineage>
        <taxon>Bacteria</taxon>
        <taxon>Pseudomonadati</taxon>
        <taxon>Thermodesulfobacteriota</taxon>
        <taxon>Syntrophobacteria</taxon>
        <taxon>Syntrophobacterales</taxon>
        <taxon>Syntrophobacteraceae</taxon>
        <taxon>Desulfoglaeba</taxon>
    </lineage>
</organism>